<keyword evidence="2 4" id="KW-0819">tRNA processing</keyword>
<name>A0A6M0CR45_9FLAO</name>
<dbReference type="Proteomes" id="UP000474296">
    <property type="component" value="Unassembled WGS sequence"/>
</dbReference>
<dbReference type="Gene3D" id="3.30.70.580">
    <property type="entry name" value="Pseudouridine synthase I, catalytic domain, N-terminal subdomain"/>
    <property type="match status" value="1"/>
</dbReference>
<evidence type="ECO:0000256" key="4">
    <source>
        <dbReference type="HAMAP-Rule" id="MF_00171"/>
    </source>
</evidence>
<comment type="caution">
    <text evidence="9">The sequence shown here is derived from an EMBL/GenBank/DDBJ whole genome shotgun (WGS) entry which is preliminary data.</text>
</comment>
<feature type="binding site" evidence="4 6">
    <location>
        <position position="117"/>
    </location>
    <ligand>
        <name>substrate</name>
    </ligand>
</feature>
<dbReference type="GO" id="GO:0003723">
    <property type="term" value="F:RNA binding"/>
    <property type="evidence" value="ECO:0007669"/>
    <property type="project" value="InterPro"/>
</dbReference>
<dbReference type="EMBL" id="JAABOQ010000002">
    <property type="protein sequence ID" value="NER16420.1"/>
    <property type="molecule type" value="Genomic_DNA"/>
</dbReference>
<evidence type="ECO:0000256" key="6">
    <source>
        <dbReference type="PIRSR" id="PIRSR001430-2"/>
    </source>
</evidence>
<reference evidence="9 10" key="1">
    <citation type="submission" date="2020-01" db="EMBL/GenBank/DDBJ databases">
        <title>Spongiivirga citrea KCTC 32990T.</title>
        <authorList>
            <person name="Wang G."/>
        </authorList>
    </citation>
    <scope>NUCLEOTIDE SEQUENCE [LARGE SCALE GENOMIC DNA]</scope>
    <source>
        <strain evidence="9 10">KCTC 32990</strain>
    </source>
</reference>
<evidence type="ECO:0000256" key="7">
    <source>
        <dbReference type="RuleBase" id="RU003792"/>
    </source>
</evidence>
<dbReference type="Gene3D" id="3.30.70.660">
    <property type="entry name" value="Pseudouridine synthase I, catalytic domain, C-terminal subdomain"/>
    <property type="match status" value="1"/>
</dbReference>
<accession>A0A6M0CR45</accession>
<dbReference type="GO" id="GO:0031119">
    <property type="term" value="P:tRNA pseudouridine synthesis"/>
    <property type="evidence" value="ECO:0007669"/>
    <property type="project" value="UniProtKB-UniRule"/>
</dbReference>
<dbReference type="PIRSF" id="PIRSF001430">
    <property type="entry name" value="tRNA_psdUrid_synth"/>
    <property type="match status" value="1"/>
</dbReference>
<dbReference type="InterPro" id="IPR001406">
    <property type="entry name" value="PsdUridine_synth_TruA"/>
</dbReference>
<comment type="caution">
    <text evidence="4">Lacks conserved residue(s) required for the propagation of feature annotation.</text>
</comment>
<evidence type="ECO:0000256" key="2">
    <source>
        <dbReference type="ARBA" id="ARBA00022694"/>
    </source>
</evidence>
<dbReference type="RefSeq" id="WP_164029694.1">
    <property type="nucleotide sequence ID" value="NZ_JAABOQ010000002.1"/>
</dbReference>
<dbReference type="PANTHER" id="PTHR11142">
    <property type="entry name" value="PSEUDOURIDYLATE SYNTHASE"/>
    <property type="match status" value="1"/>
</dbReference>
<comment type="function">
    <text evidence="4">Formation of pseudouridine at positions 38, 39 and 40 in the anticodon stem and loop of transfer RNAs.</text>
</comment>
<gene>
    <name evidence="4" type="primary">truA</name>
    <name evidence="9" type="ORF">GWK10_04320</name>
</gene>
<evidence type="ECO:0000313" key="10">
    <source>
        <dbReference type="Proteomes" id="UP000474296"/>
    </source>
</evidence>
<evidence type="ECO:0000256" key="5">
    <source>
        <dbReference type="PIRSR" id="PIRSR001430-1"/>
    </source>
</evidence>
<proteinExistence type="inferred from homology"/>
<evidence type="ECO:0000313" key="9">
    <source>
        <dbReference type="EMBL" id="NER16420.1"/>
    </source>
</evidence>
<keyword evidence="3 4" id="KW-0413">Isomerase</keyword>
<dbReference type="HAMAP" id="MF_00171">
    <property type="entry name" value="TruA"/>
    <property type="match status" value="1"/>
</dbReference>
<organism evidence="9 10">
    <name type="scientific">Spongiivirga citrea</name>
    <dbReference type="NCBI Taxonomy" id="1481457"/>
    <lineage>
        <taxon>Bacteria</taxon>
        <taxon>Pseudomonadati</taxon>
        <taxon>Bacteroidota</taxon>
        <taxon>Flavobacteriia</taxon>
        <taxon>Flavobacteriales</taxon>
        <taxon>Flavobacteriaceae</taxon>
        <taxon>Spongiivirga</taxon>
    </lineage>
</organism>
<protein>
    <recommendedName>
        <fullName evidence="4">tRNA pseudouridine synthase A</fullName>
        <ecNumber evidence="4">5.4.99.12</ecNumber>
    </recommendedName>
    <alternativeName>
        <fullName evidence="4">tRNA pseudouridine(38-40) synthase</fullName>
    </alternativeName>
    <alternativeName>
        <fullName evidence="4">tRNA pseudouridylate synthase I</fullName>
    </alternativeName>
    <alternativeName>
        <fullName evidence="4">tRNA-uridine isomerase I</fullName>
    </alternativeName>
</protein>
<comment type="similarity">
    <text evidence="1 4 7">Belongs to the tRNA pseudouridine synthase TruA family.</text>
</comment>
<feature type="active site" description="Nucleophile" evidence="4 5">
    <location>
        <position position="57"/>
    </location>
</feature>
<dbReference type="Pfam" id="PF01416">
    <property type="entry name" value="PseudoU_synth_1"/>
    <property type="match status" value="1"/>
</dbReference>
<evidence type="ECO:0000256" key="1">
    <source>
        <dbReference type="ARBA" id="ARBA00009375"/>
    </source>
</evidence>
<comment type="catalytic activity">
    <reaction evidence="4 7">
        <text>uridine(38/39/40) in tRNA = pseudouridine(38/39/40) in tRNA</text>
        <dbReference type="Rhea" id="RHEA:22376"/>
        <dbReference type="Rhea" id="RHEA-COMP:10085"/>
        <dbReference type="Rhea" id="RHEA-COMP:10087"/>
        <dbReference type="ChEBI" id="CHEBI:65314"/>
        <dbReference type="ChEBI" id="CHEBI:65315"/>
        <dbReference type="EC" id="5.4.99.12"/>
    </reaction>
</comment>
<evidence type="ECO:0000259" key="8">
    <source>
        <dbReference type="Pfam" id="PF01416"/>
    </source>
</evidence>
<dbReference type="GO" id="GO:0160147">
    <property type="term" value="F:tRNA pseudouridine(38-40) synthase activity"/>
    <property type="evidence" value="ECO:0007669"/>
    <property type="project" value="UniProtKB-EC"/>
</dbReference>
<dbReference type="PANTHER" id="PTHR11142:SF0">
    <property type="entry name" value="TRNA PSEUDOURIDINE SYNTHASE-LIKE 1"/>
    <property type="match status" value="1"/>
</dbReference>
<dbReference type="SUPFAM" id="SSF55120">
    <property type="entry name" value="Pseudouridine synthase"/>
    <property type="match status" value="1"/>
</dbReference>
<dbReference type="InterPro" id="IPR020095">
    <property type="entry name" value="PsdUridine_synth_TruA_C"/>
</dbReference>
<sequence>MRQRFYYIIKIQFLGFRYHGWQKQPGGLKTVEGMITKTLGFVLEGLSFKILGASRTDAKVSANEALFELFLDDNPLEDLPSFLQVFNQNLPLDIRALGIEKTDASFNIIQHPKTKEYIYLFSFGEKIHPFAASLMISFPDELDIELMKKGALLFVGRHNFRTYCAQANRNKEFIRTIDSCEIIDNDQYSASFFPESSYILRVRGKGFMRNQIRLMMGALYLLGKGEIDLDFIKNSLLTNSELRLTYIAPASGLTLNKIELE</sequence>
<dbReference type="EC" id="5.4.99.12" evidence="4"/>
<dbReference type="InterPro" id="IPR020097">
    <property type="entry name" value="PsdUridine_synth_TruA_a/b_dom"/>
</dbReference>
<evidence type="ECO:0000256" key="3">
    <source>
        <dbReference type="ARBA" id="ARBA00023235"/>
    </source>
</evidence>
<dbReference type="AlphaFoldDB" id="A0A6M0CR45"/>
<dbReference type="InterPro" id="IPR020103">
    <property type="entry name" value="PsdUridine_synth_cat_dom_sf"/>
</dbReference>
<feature type="domain" description="Pseudouridine synthase I TruA alpha/beta" evidence="8">
    <location>
        <begin position="153"/>
        <end position="257"/>
    </location>
</feature>
<keyword evidence="10" id="KW-1185">Reference proteome</keyword>
<comment type="subunit">
    <text evidence="4">Homodimer.</text>
</comment>
<dbReference type="InterPro" id="IPR020094">
    <property type="entry name" value="TruA/RsuA/RluB/E/F_N"/>
</dbReference>